<accession>A0A1G1X1P2</accession>
<dbReference type="CDD" id="cd06223">
    <property type="entry name" value="PRTases_typeI"/>
    <property type="match status" value="1"/>
</dbReference>
<dbReference type="AlphaFoldDB" id="A0A1G1X1P2"/>
<comment type="caution">
    <text evidence="1">The sequence shown here is derived from an EMBL/GenBank/DDBJ whole genome shotgun (WGS) entry which is preliminary data.</text>
</comment>
<dbReference type="Proteomes" id="UP000177528">
    <property type="component" value="Unassembled WGS sequence"/>
</dbReference>
<protein>
    <recommendedName>
        <fullName evidence="3">Phosphoribosyltransferase domain-containing protein</fullName>
    </recommendedName>
</protein>
<evidence type="ECO:0000313" key="2">
    <source>
        <dbReference type="Proteomes" id="UP000177528"/>
    </source>
</evidence>
<reference evidence="1 2" key="1">
    <citation type="journal article" date="2016" name="Nat. Commun.">
        <title>Thousands of microbial genomes shed light on interconnected biogeochemical processes in an aquifer system.</title>
        <authorList>
            <person name="Anantharaman K."/>
            <person name="Brown C.T."/>
            <person name="Hug L.A."/>
            <person name="Sharon I."/>
            <person name="Castelle C.J."/>
            <person name="Probst A.J."/>
            <person name="Thomas B.C."/>
            <person name="Singh A."/>
            <person name="Wilkins M.J."/>
            <person name="Karaoz U."/>
            <person name="Brodie E.L."/>
            <person name="Williams K.H."/>
            <person name="Hubbard S.S."/>
            <person name="Banfield J.F."/>
        </authorList>
    </citation>
    <scope>NUCLEOTIDE SEQUENCE [LARGE SCALE GENOMIC DNA]</scope>
</reference>
<gene>
    <name evidence="1" type="ORF">A3D99_01720</name>
</gene>
<evidence type="ECO:0008006" key="3">
    <source>
        <dbReference type="Google" id="ProtNLM"/>
    </source>
</evidence>
<dbReference type="SUPFAM" id="SSF53271">
    <property type="entry name" value="PRTase-like"/>
    <property type="match status" value="1"/>
</dbReference>
<proteinExistence type="predicted"/>
<dbReference type="InterPro" id="IPR029057">
    <property type="entry name" value="PRTase-like"/>
</dbReference>
<dbReference type="EMBL" id="MHHR01000025">
    <property type="protein sequence ID" value="OGY33932.1"/>
    <property type="molecule type" value="Genomic_DNA"/>
</dbReference>
<organism evidence="1 2">
    <name type="scientific">Candidatus Andersenbacteria bacterium RIFCSPHIGHO2_12_FULL_45_11</name>
    <dbReference type="NCBI Taxonomy" id="1797281"/>
    <lineage>
        <taxon>Bacteria</taxon>
        <taxon>Candidatus Anderseniibacteriota</taxon>
    </lineage>
</organism>
<dbReference type="Gene3D" id="3.40.50.2020">
    <property type="match status" value="1"/>
</dbReference>
<name>A0A1G1X1P2_9BACT</name>
<dbReference type="InterPro" id="IPR000836">
    <property type="entry name" value="PRTase_dom"/>
</dbReference>
<evidence type="ECO:0000313" key="1">
    <source>
        <dbReference type="EMBL" id="OGY33932.1"/>
    </source>
</evidence>
<sequence length="241" mass="26849">MKRFHNDPLGLLQKLGGCYLRPPGGPLVGYAGTYDDEAGVPKNYVGELYANFAMAEQWPSVMDMWARYLCFKDARAINDVNVFLGAPEGGKALADKLAMCNSRQYVYPDTKETPVIGGRPKKEFVWGCHKLEEGQKVAIVEDVANNFSTTEKLIQLVLDAGCDPVVLICLLNRSPNVDDLFESSAVGAVRVVSLVRKPMPEYRQDDVYVADDIVNDNIVWKPRKTPEDWQRLMQAMAASSQ</sequence>